<feature type="signal peptide" evidence="1">
    <location>
        <begin position="1"/>
        <end position="26"/>
    </location>
</feature>
<name>A0ABM9HY27_9GAMM</name>
<evidence type="ECO:0000313" key="2">
    <source>
        <dbReference type="EMBL" id="CAI8762759.1"/>
    </source>
</evidence>
<dbReference type="EMBL" id="OX458333">
    <property type="protein sequence ID" value="CAI8762759.1"/>
    <property type="molecule type" value="Genomic_DNA"/>
</dbReference>
<evidence type="ECO:0000313" key="3">
    <source>
        <dbReference type="Proteomes" id="UP001162030"/>
    </source>
</evidence>
<feature type="chain" id="PRO_5046725759" evidence="1">
    <location>
        <begin position="27"/>
        <end position="327"/>
    </location>
</feature>
<dbReference type="RefSeq" id="WP_051332050.1">
    <property type="nucleotide sequence ID" value="NZ_OX458333.1"/>
</dbReference>
<evidence type="ECO:0000256" key="1">
    <source>
        <dbReference type="SAM" id="SignalP"/>
    </source>
</evidence>
<gene>
    <name evidence="2" type="ORF">MSZNOR_0876</name>
</gene>
<proteinExistence type="predicted"/>
<protein>
    <submittedName>
        <fullName evidence="2">Uncharacterized protein</fullName>
    </submittedName>
</protein>
<keyword evidence="3" id="KW-1185">Reference proteome</keyword>
<sequence length="327" mass="36585">MIIKHKVSKFLVTVFITFLVTSTVSAGPKKKPSKTRSEEAIQAEFFFWEVFHNGLYDLIPDVLNALTAAYLTNPNDSTTAAYIGAAHAWRLSERARTDPIPATITDHAVLARKYFEEKVRMDPHDAHYIGFLGSLMMSEADVHGDAKLMDEGYKTLLKSTKLYPEFNYVTAGLTLTGGIVESLPSANSKIFKTALEWQWKAMELCLGARINRANPDASPYMDRFTTEGPKKVCWNTELAPHKFEGFYLNMGDMLVKSGDWRTAQKIYANARLSPNYATWQFAPILEQRIAEAQSNVALFNTPPGPSGQFVKPMMAQSAFACTGCHQY</sequence>
<keyword evidence="1" id="KW-0732">Signal</keyword>
<reference evidence="2 3" key="1">
    <citation type="submission" date="2023-03" db="EMBL/GenBank/DDBJ databases">
        <authorList>
            <person name="Pearce D."/>
        </authorList>
    </citation>
    <scope>NUCLEOTIDE SEQUENCE [LARGE SCALE GENOMIC DNA]</scope>
    <source>
        <strain evidence="2">Msz</strain>
    </source>
</reference>
<accession>A0ABM9HY27</accession>
<dbReference type="Proteomes" id="UP001162030">
    <property type="component" value="Chromosome"/>
</dbReference>
<organism evidence="2 3">
    <name type="scientific">Methylocaldum szegediense</name>
    <dbReference type="NCBI Taxonomy" id="73780"/>
    <lineage>
        <taxon>Bacteria</taxon>
        <taxon>Pseudomonadati</taxon>
        <taxon>Pseudomonadota</taxon>
        <taxon>Gammaproteobacteria</taxon>
        <taxon>Methylococcales</taxon>
        <taxon>Methylococcaceae</taxon>
        <taxon>Methylocaldum</taxon>
    </lineage>
</organism>